<dbReference type="CDD" id="cd01948">
    <property type="entry name" value="EAL"/>
    <property type="match status" value="1"/>
</dbReference>
<gene>
    <name evidence="5" type="ORF">GOB93_11015</name>
</gene>
<dbReference type="SMART" id="SM00086">
    <property type="entry name" value="PAC"/>
    <property type="match status" value="1"/>
</dbReference>
<dbReference type="RefSeq" id="WP_173583555.1">
    <property type="nucleotide sequence ID" value="NZ_WOTB01000013.1"/>
</dbReference>
<dbReference type="Pfam" id="PF00563">
    <property type="entry name" value="EAL"/>
    <property type="match status" value="1"/>
</dbReference>
<dbReference type="InterPro" id="IPR000160">
    <property type="entry name" value="GGDEF_dom"/>
</dbReference>
<feature type="domain" description="PAC" evidence="2">
    <location>
        <begin position="87"/>
        <end position="141"/>
    </location>
</feature>
<dbReference type="SUPFAM" id="SSF55073">
    <property type="entry name" value="Nucleotide cyclase"/>
    <property type="match status" value="1"/>
</dbReference>
<dbReference type="Gene3D" id="3.30.450.20">
    <property type="entry name" value="PAS domain"/>
    <property type="match status" value="1"/>
</dbReference>
<dbReference type="PROSITE" id="PS50113">
    <property type="entry name" value="PAC"/>
    <property type="match status" value="1"/>
</dbReference>
<dbReference type="Pfam" id="PF13426">
    <property type="entry name" value="PAS_9"/>
    <property type="match status" value="1"/>
</dbReference>
<dbReference type="SUPFAM" id="SSF141868">
    <property type="entry name" value="EAL domain-like"/>
    <property type="match status" value="1"/>
</dbReference>
<name>A0ABX0JQV0_9PROT</name>
<dbReference type="Gene3D" id="3.20.20.450">
    <property type="entry name" value="EAL domain"/>
    <property type="match status" value="1"/>
</dbReference>
<dbReference type="PROSITE" id="PS50112">
    <property type="entry name" value="PAS"/>
    <property type="match status" value="1"/>
</dbReference>
<evidence type="ECO:0000313" key="5">
    <source>
        <dbReference type="EMBL" id="NHN85168.1"/>
    </source>
</evidence>
<evidence type="ECO:0000313" key="6">
    <source>
        <dbReference type="Proteomes" id="UP000635278"/>
    </source>
</evidence>
<sequence length="610" mass="67988">MQKQTVRIPDGDPAGQNINFLWSAIDEVLIVAITDLNGVITHVNDRFCRISGYERHELIGHTHRILNSGYHGKGFFRKLYDTITAGEIWRGKICNRAKNGTLYWVATTIIPHRDESGRILSYIAYRFDVTPLIEARNKMKFLARQDPLVDAFNRIGFAEQLAEIIRKSALSREKWLLAMIDLNGFKEVNDIYGHDVGDLVLIEVAGRLQRFAGPDSVAGRLGGDEFALILRQPPAEPGAEIHFQDLLDMIEQPIQIGVTGVSVSASIGYTKIEPRITSGQQFLKDVDIALMQAKREGDQSVVAFTPSLRSQASRRQKLMSEARLGIERGEFELYYQPLINLSVGHVTTCEALLRWHHPELGLITPSSFPEIFDDFRTGLAIGRFVRESAIRDVGLWIKSAVWKGSVAVNLSVSDFGVDSLAQEFIALTEKEGVPRECIRIEITETIFLGTSRSDRVRREIFSLSESGFRVAFDDFGTGYAAISHLRELPLTHIKIDRSFVMNIDRDERDRKITSGLVALAHSIGLATVAEGVETVDQFRILENLGCTACQGYLFARPVPAEDLPEAVLGARMVLETIRKAEKTSPKGTENAAPVTAASGQSRYYDERAGL</sequence>
<feature type="domain" description="EAL" evidence="3">
    <location>
        <begin position="315"/>
        <end position="571"/>
    </location>
</feature>
<accession>A0ABX0JQV0</accession>
<evidence type="ECO:0000259" key="1">
    <source>
        <dbReference type="PROSITE" id="PS50112"/>
    </source>
</evidence>
<dbReference type="InterPro" id="IPR035965">
    <property type="entry name" value="PAS-like_dom_sf"/>
</dbReference>
<reference evidence="5 6" key="1">
    <citation type="journal article" date="2020" name="Int. J. Syst. Evol. Microbiol.">
        <title>Novel acetic acid bacteria from cider fermentations: Acetobacter conturbans sp. nov. and Acetobacter fallax sp. nov.</title>
        <authorList>
            <person name="Sombolestani A.S."/>
            <person name="Cleenwerck I."/>
            <person name="Cnockaert M."/>
            <person name="Borremans W."/>
            <person name="Wieme A.D."/>
            <person name="De Vuyst L."/>
            <person name="Vandamme P."/>
        </authorList>
    </citation>
    <scope>NUCLEOTIDE SEQUENCE [LARGE SCALE GENOMIC DNA]</scope>
    <source>
        <strain evidence="5 6">LMG 30640</strain>
    </source>
</reference>
<dbReference type="SMART" id="SM00267">
    <property type="entry name" value="GGDEF"/>
    <property type="match status" value="1"/>
</dbReference>
<dbReference type="PROSITE" id="PS50883">
    <property type="entry name" value="EAL"/>
    <property type="match status" value="1"/>
</dbReference>
<dbReference type="InterPro" id="IPR000014">
    <property type="entry name" value="PAS"/>
</dbReference>
<keyword evidence="6" id="KW-1185">Reference proteome</keyword>
<dbReference type="InterPro" id="IPR001633">
    <property type="entry name" value="EAL_dom"/>
</dbReference>
<dbReference type="InterPro" id="IPR043128">
    <property type="entry name" value="Rev_trsase/Diguanyl_cyclase"/>
</dbReference>
<dbReference type="NCBIfam" id="TIGR00229">
    <property type="entry name" value="sensory_box"/>
    <property type="match status" value="1"/>
</dbReference>
<evidence type="ECO:0000259" key="2">
    <source>
        <dbReference type="PROSITE" id="PS50113"/>
    </source>
</evidence>
<proteinExistence type="predicted"/>
<protein>
    <submittedName>
        <fullName evidence="5">EAL domain-containing protein</fullName>
    </submittedName>
</protein>
<comment type="caution">
    <text evidence="5">The sequence shown here is derived from an EMBL/GenBank/DDBJ whole genome shotgun (WGS) entry which is preliminary data.</text>
</comment>
<dbReference type="EMBL" id="WOTB01000013">
    <property type="protein sequence ID" value="NHN85168.1"/>
    <property type="molecule type" value="Genomic_DNA"/>
</dbReference>
<organism evidence="5 6">
    <name type="scientific">Acetobacter musti</name>
    <dbReference type="NCBI Taxonomy" id="864732"/>
    <lineage>
        <taxon>Bacteria</taxon>
        <taxon>Pseudomonadati</taxon>
        <taxon>Pseudomonadota</taxon>
        <taxon>Alphaproteobacteria</taxon>
        <taxon>Acetobacterales</taxon>
        <taxon>Acetobacteraceae</taxon>
        <taxon>Acetobacter</taxon>
    </lineage>
</organism>
<dbReference type="InterPro" id="IPR000700">
    <property type="entry name" value="PAS-assoc_C"/>
</dbReference>
<dbReference type="SMART" id="SM00052">
    <property type="entry name" value="EAL"/>
    <property type="match status" value="1"/>
</dbReference>
<dbReference type="CDD" id="cd01949">
    <property type="entry name" value="GGDEF"/>
    <property type="match status" value="1"/>
</dbReference>
<dbReference type="Proteomes" id="UP000635278">
    <property type="component" value="Unassembled WGS sequence"/>
</dbReference>
<dbReference type="PANTHER" id="PTHR44757:SF2">
    <property type="entry name" value="BIOFILM ARCHITECTURE MAINTENANCE PROTEIN MBAA"/>
    <property type="match status" value="1"/>
</dbReference>
<feature type="domain" description="PAS" evidence="1">
    <location>
        <begin position="31"/>
        <end position="62"/>
    </location>
</feature>
<dbReference type="InterPro" id="IPR029787">
    <property type="entry name" value="Nucleotide_cyclase"/>
</dbReference>
<dbReference type="Gene3D" id="3.30.70.270">
    <property type="match status" value="1"/>
</dbReference>
<feature type="domain" description="GGDEF" evidence="4">
    <location>
        <begin position="173"/>
        <end position="306"/>
    </location>
</feature>
<dbReference type="CDD" id="cd00130">
    <property type="entry name" value="PAS"/>
    <property type="match status" value="1"/>
</dbReference>
<dbReference type="NCBIfam" id="TIGR00254">
    <property type="entry name" value="GGDEF"/>
    <property type="match status" value="1"/>
</dbReference>
<dbReference type="Pfam" id="PF00990">
    <property type="entry name" value="GGDEF"/>
    <property type="match status" value="1"/>
</dbReference>
<evidence type="ECO:0000259" key="4">
    <source>
        <dbReference type="PROSITE" id="PS50887"/>
    </source>
</evidence>
<dbReference type="InterPro" id="IPR052155">
    <property type="entry name" value="Biofilm_reg_signaling"/>
</dbReference>
<dbReference type="PANTHER" id="PTHR44757">
    <property type="entry name" value="DIGUANYLATE CYCLASE DGCP"/>
    <property type="match status" value="1"/>
</dbReference>
<dbReference type="PROSITE" id="PS50887">
    <property type="entry name" value="GGDEF"/>
    <property type="match status" value="1"/>
</dbReference>
<dbReference type="InterPro" id="IPR035919">
    <property type="entry name" value="EAL_sf"/>
</dbReference>
<evidence type="ECO:0000259" key="3">
    <source>
        <dbReference type="PROSITE" id="PS50883"/>
    </source>
</evidence>
<dbReference type="SUPFAM" id="SSF55785">
    <property type="entry name" value="PYP-like sensor domain (PAS domain)"/>
    <property type="match status" value="1"/>
</dbReference>
<dbReference type="InterPro" id="IPR001610">
    <property type="entry name" value="PAC"/>
</dbReference>